<dbReference type="RefSeq" id="WP_091974599.1">
    <property type="nucleotide sequence ID" value="NZ_FODF01000003.1"/>
</dbReference>
<keyword evidence="2" id="KW-1185">Reference proteome</keyword>
<dbReference type="EMBL" id="FODF01000003">
    <property type="protein sequence ID" value="SEN40869.1"/>
    <property type="molecule type" value="Genomic_DNA"/>
</dbReference>
<dbReference type="Pfam" id="PF12952">
    <property type="entry name" value="DUF3841"/>
    <property type="match status" value="1"/>
</dbReference>
<dbReference type="STRING" id="215200.SAMN05216454_103127"/>
<gene>
    <name evidence="1" type="ORF">SAMN05216454_103127</name>
</gene>
<sequence>MTSYRNPYSRDGKTILFTTQNAKSLKDLEETGRFINKMEYIQRNLGDISPHFIKCYDWFVSEASKRISKPEDVKYHIWCSVSARNCMRPYGNELGYVIEVPNDEIIFFSGLKWDYVLNLHYVPKNEEDLKAYQEDIKNRGFRNSFEFIEGRYKGMYPDEVKRIKDSWSGVFDIERWNVFDVQANIWHIKKEWVKCIIKPGEQIPKEYIMD</sequence>
<reference evidence="1 2" key="1">
    <citation type="submission" date="2016-10" db="EMBL/GenBank/DDBJ databases">
        <authorList>
            <person name="de Groot N.N."/>
        </authorList>
    </citation>
    <scope>NUCLEOTIDE SEQUENCE [LARGE SCALE GENOMIC DNA]</scope>
    <source>
        <strain evidence="1 2">Calf135</strain>
    </source>
</reference>
<dbReference type="Proteomes" id="UP000199512">
    <property type="component" value="Unassembled WGS sequence"/>
</dbReference>
<organism evidence="1 2">
    <name type="scientific">Peptostreptococcus russellii</name>
    <dbReference type="NCBI Taxonomy" id="215200"/>
    <lineage>
        <taxon>Bacteria</taxon>
        <taxon>Bacillati</taxon>
        <taxon>Bacillota</taxon>
        <taxon>Clostridia</taxon>
        <taxon>Peptostreptococcales</taxon>
        <taxon>Peptostreptococcaceae</taxon>
        <taxon>Peptostreptococcus</taxon>
    </lineage>
</organism>
<dbReference type="InterPro" id="IPR024211">
    <property type="entry name" value="DUF3841"/>
</dbReference>
<name>A0A1H8GAK0_9FIRM</name>
<accession>A0A1H8GAK0</accession>
<evidence type="ECO:0000313" key="1">
    <source>
        <dbReference type="EMBL" id="SEN40869.1"/>
    </source>
</evidence>
<dbReference type="AlphaFoldDB" id="A0A1H8GAK0"/>
<protein>
    <recommendedName>
        <fullName evidence="3">DUF3841 domain-containing protein</fullName>
    </recommendedName>
</protein>
<dbReference type="OrthoDB" id="286252at2"/>
<evidence type="ECO:0000313" key="2">
    <source>
        <dbReference type="Proteomes" id="UP000199512"/>
    </source>
</evidence>
<proteinExistence type="predicted"/>
<evidence type="ECO:0008006" key="3">
    <source>
        <dbReference type="Google" id="ProtNLM"/>
    </source>
</evidence>